<dbReference type="AlphaFoldDB" id="A0AAD8KBW0"/>
<evidence type="ECO:0000313" key="3">
    <source>
        <dbReference type="Proteomes" id="UP001229421"/>
    </source>
</evidence>
<keyword evidence="1" id="KW-0472">Membrane</keyword>
<feature type="transmembrane region" description="Helical" evidence="1">
    <location>
        <begin position="20"/>
        <end position="41"/>
    </location>
</feature>
<proteinExistence type="predicted"/>
<reference evidence="2" key="1">
    <citation type="journal article" date="2023" name="bioRxiv">
        <title>Improved chromosome-level genome assembly for marigold (Tagetes erecta).</title>
        <authorList>
            <person name="Jiang F."/>
            <person name="Yuan L."/>
            <person name="Wang S."/>
            <person name="Wang H."/>
            <person name="Xu D."/>
            <person name="Wang A."/>
            <person name="Fan W."/>
        </authorList>
    </citation>
    <scope>NUCLEOTIDE SEQUENCE</scope>
    <source>
        <strain evidence="2">WSJ</strain>
        <tissue evidence="2">Leaf</tissue>
    </source>
</reference>
<evidence type="ECO:0000256" key="1">
    <source>
        <dbReference type="SAM" id="Phobius"/>
    </source>
</evidence>
<organism evidence="2 3">
    <name type="scientific">Tagetes erecta</name>
    <name type="common">African marigold</name>
    <dbReference type="NCBI Taxonomy" id="13708"/>
    <lineage>
        <taxon>Eukaryota</taxon>
        <taxon>Viridiplantae</taxon>
        <taxon>Streptophyta</taxon>
        <taxon>Embryophyta</taxon>
        <taxon>Tracheophyta</taxon>
        <taxon>Spermatophyta</taxon>
        <taxon>Magnoliopsida</taxon>
        <taxon>eudicotyledons</taxon>
        <taxon>Gunneridae</taxon>
        <taxon>Pentapetalae</taxon>
        <taxon>asterids</taxon>
        <taxon>campanulids</taxon>
        <taxon>Asterales</taxon>
        <taxon>Asteraceae</taxon>
        <taxon>Asteroideae</taxon>
        <taxon>Heliantheae alliance</taxon>
        <taxon>Tageteae</taxon>
        <taxon>Tagetes</taxon>
    </lineage>
</organism>
<keyword evidence="3" id="KW-1185">Reference proteome</keyword>
<dbReference type="Proteomes" id="UP001229421">
    <property type="component" value="Unassembled WGS sequence"/>
</dbReference>
<gene>
    <name evidence="2" type="ORF">QVD17_26911</name>
</gene>
<comment type="caution">
    <text evidence="2">The sequence shown here is derived from an EMBL/GenBank/DDBJ whole genome shotgun (WGS) entry which is preliminary data.</text>
</comment>
<name>A0AAD8KBW0_TARER</name>
<protein>
    <submittedName>
        <fullName evidence="2">Uncharacterized protein</fullName>
    </submittedName>
</protein>
<accession>A0AAD8KBW0</accession>
<sequence>MYPAGSTDWLYNNNFKVSFIYIYEIFLDSIATILFSFKLLYFKSLNWSPYGQIAFEWAGSGVQFKPQGPDRPGLGLKLNKGEDEEDQYVFLVSCNDFSGQPMRCSSLS</sequence>
<keyword evidence="1" id="KW-0812">Transmembrane</keyword>
<dbReference type="EMBL" id="JAUHHV010000007">
    <property type="protein sequence ID" value="KAK1417777.1"/>
    <property type="molecule type" value="Genomic_DNA"/>
</dbReference>
<keyword evidence="1" id="KW-1133">Transmembrane helix</keyword>
<evidence type="ECO:0000313" key="2">
    <source>
        <dbReference type="EMBL" id="KAK1417777.1"/>
    </source>
</evidence>